<comment type="caution">
    <text evidence="2">The sequence shown here is derived from an EMBL/GenBank/DDBJ whole genome shotgun (WGS) entry which is preliminary data.</text>
</comment>
<dbReference type="EMBL" id="JQBZ01000025">
    <property type="protein sequence ID" value="KRN88803.1"/>
    <property type="molecule type" value="Genomic_DNA"/>
</dbReference>
<keyword evidence="1" id="KW-0812">Transmembrane</keyword>
<evidence type="ECO:0000256" key="1">
    <source>
        <dbReference type="SAM" id="Phobius"/>
    </source>
</evidence>
<dbReference type="AlphaFoldDB" id="A0A0R2KHD4"/>
<reference evidence="2 3" key="1">
    <citation type="journal article" date="2015" name="Genome Announc.">
        <title>Expanding the biotechnology potential of lactobacilli through comparative genomics of 213 strains and associated genera.</title>
        <authorList>
            <person name="Sun Z."/>
            <person name="Harris H.M."/>
            <person name="McCann A."/>
            <person name="Guo C."/>
            <person name="Argimon S."/>
            <person name="Zhang W."/>
            <person name="Yang X."/>
            <person name="Jeffery I.B."/>
            <person name="Cooney J.C."/>
            <person name="Kagawa T.F."/>
            <person name="Liu W."/>
            <person name="Song Y."/>
            <person name="Salvetti E."/>
            <person name="Wrobel A."/>
            <person name="Rasinkangas P."/>
            <person name="Parkhill J."/>
            <person name="Rea M.C."/>
            <person name="O'Sullivan O."/>
            <person name="Ritari J."/>
            <person name="Douillard F.P."/>
            <person name="Paul Ross R."/>
            <person name="Yang R."/>
            <person name="Briner A.E."/>
            <person name="Felis G.E."/>
            <person name="de Vos W.M."/>
            <person name="Barrangou R."/>
            <person name="Klaenhammer T.R."/>
            <person name="Caufield P.W."/>
            <person name="Cui Y."/>
            <person name="Zhang H."/>
            <person name="O'Toole P.W."/>
        </authorList>
    </citation>
    <scope>NUCLEOTIDE SEQUENCE [LARGE SCALE GENOMIC DNA]</scope>
    <source>
        <strain evidence="2 3">DSM 22408</strain>
    </source>
</reference>
<protein>
    <submittedName>
        <fullName evidence="2">Uncharacterized protein</fullName>
    </submittedName>
</protein>
<feature type="transmembrane region" description="Helical" evidence="1">
    <location>
        <begin position="79"/>
        <end position="106"/>
    </location>
</feature>
<organism evidence="2 3">
    <name type="scientific">Ligilactobacillus ceti DSM 22408</name>
    <dbReference type="NCBI Taxonomy" id="1122146"/>
    <lineage>
        <taxon>Bacteria</taxon>
        <taxon>Bacillati</taxon>
        <taxon>Bacillota</taxon>
        <taxon>Bacilli</taxon>
        <taxon>Lactobacillales</taxon>
        <taxon>Lactobacillaceae</taxon>
        <taxon>Ligilactobacillus</taxon>
    </lineage>
</organism>
<proteinExistence type="predicted"/>
<accession>A0A0R2KHD4</accession>
<keyword evidence="3" id="KW-1185">Reference proteome</keyword>
<dbReference type="STRING" id="1122146.IV53_GL000773"/>
<keyword evidence="1" id="KW-0472">Membrane</keyword>
<dbReference type="Proteomes" id="UP000051500">
    <property type="component" value="Unassembled WGS sequence"/>
</dbReference>
<feature type="transmembrane region" description="Helical" evidence="1">
    <location>
        <begin position="7"/>
        <end position="31"/>
    </location>
</feature>
<gene>
    <name evidence="2" type="ORF">IV53_GL000773</name>
</gene>
<evidence type="ECO:0000313" key="2">
    <source>
        <dbReference type="EMBL" id="KRN88803.1"/>
    </source>
</evidence>
<dbReference type="RefSeq" id="WP_027107206.1">
    <property type="nucleotide sequence ID" value="NZ_JQBZ01000025.1"/>
</dbReference>
<keyword evidence="1" id="KW-1133">Transmembrane helix</keyword>
<evidence type="ECO:0000313" key="3">
    <source>
        <dbReference type="Proteomes" id="UP000051500"/>
    </source>
</evidence>
<feature type="transmembrane region" description="Helical" evidence="1">
    <location>
        <begin position="37"/>
        <end position="55"/>
    </location>
</feature>
<dbReference type="PATRIC" id="fig|1122146.4.peg.802"/>
<name>A0A0R2KHD4_9LACO</name>
<sequence>MNKKIRILNLLVKLTAIVLIIDGILILGGIYFSTLSWVVNMIIGLLCLGVGYYYYKKETLLIQLYSQQFTFHAPPKAQIVVEVVVIIMKFILALVCLNGILFRLFIEHMAVFG</sequence>